<evidence type="ECO:0000313" key="2">
    <source>
        <dbReference type="EMBL" id="MCO6042950.1"/>
    </source>
</evidence>
<dbReference type="PANTHER" id="PTHR41709">
    <property type="entry name" value="KAIB-LIKE PROTEIN 1"/>
    <property type="match status" value="1"/>
</dbReference>
<dbReference type="PANTHER" id="PTHR41709:SF2">
    <property type="entry name" value="CIRCADIAN CLOCK PROTEIN KAIB2"/>
    <property type="match status" value="1"/>
</dbReference>
<organism evidence="2 3">
    <name type="scientific">Aeoliella straminimaris</name>
    <dbReference type="NCBI Taxonomy" id="2954799"/>
    <lineage>
        <taxon>Bacteria</taxon>
        <taxon>Pseudomonadati</taxon>
        <taxon>Planctomycetota</taxon>
        <taxon>Planctomycetia</taxon>
        <taxon>Pirellulales</taxon>
        <taxon>Lacipirellulaceae</taxon>
        <taxon>Aeoliella</taxon>
    </lineage>
</organism>
<dbReference type="RefSeq" id="WP_252851050.1">
    <property type="nucleotide sequence ID" value="NZ_JAMXLR010000015.1"/>
</dbReference>
<proteinExistence type="predicted"/>
<reference evidence="2" key="1">
    <citation type="submission" date="2022-06" db="EMBL/GenBank/DDBJ databases">
        <title>Aeoliella straminimaris, a novel planctomycete from sediments.</title>
        <authorList>
            <person name="Vitorino I.R."/>
            <person name="Lage O.M."/>
        </authorList>
    </citation>
    <scope>NUCLEOTIDE SEQUENCE</scope>
    <source>
        <strain evidence="2">ICT_H6.2</strain>
    </source>
</reference>
<dbReference type="Pfam" id="PF07689">
    <property type="entry name" value="KaiB"/>
    <property type="match status" value="1"/>
</dbReference>
<name>A0A9X2F663_9BACT</name>
<keyword evidence="3" id="KW-1185">Reference proteome</keyword>
<protein>
    <submittedName>
        <fullName evidence="2">Circadian clock KaiB family protein</fullName>
    </submittedName>
</protein>
<dbReference type="GO" id="GO:0048511">
    <property type="term" value="P:rhythmic process"/>
    <property type="evidence" value="ECO:0007669"/>
    <property type="project" value="InterPro"/>
</dbReference>
<dbReference type="InterPro" id="IPR011649">
    <property type="entry name" value="KaiB_domain"/>
</dbReference>
<dbReference type="InterPro" id="IPR039022">
    <property type="entry name" value="KaiB-like"/>
</dbReference>
<evidence type="ECO:0000313" key="3">
    <source>
        <dbReference type="Proteomes" id="UP001155241"/>
    </source>
</evidence>
<accession>A0A9X2F663</accession>
<comment type="caution">
    <text evidence="2">The sequence shown here is derived from an EMBL/GenBank/DDBJ whole genome shotgun (WGS) entry which is preliminary data.</text>
</comment>
<sequence>MSVENPMPTSNETTETRQLILFLAEGEPNSIAARRNLENLLASAYDCQVQVQYVDVLEEYEFALEHRVLVTPTLLMIDPLPRVMIVGTLKDTETVITALRLRRSED</sequence>
<dbReference type="SUPFAM" id="SSF52833">
    <property type="entry name" value="Thioredoxin-like"/>
    <property type="match status" value="1"/>
</dbReference>
<feature type="domain" description="KaiB" evidence="1">
    <location>
        <begin position="20"/>
        <end position="101"/>
    </location>
</feature>
<dbReference type="SMART" id="SM01248">
    <property type="entry name" value="KaiB"/>
    <property type="match status" value="1"/>
</dbReference>
<dbReference type="InterPro" id="IPR036249">
    <property type="entry name" value="Thioredoxin-like_sf"/>
</dbReference>
<dbReference type="Proteomes" id="UP001155241">
    <property type="component" value="Unassembled WGS sequence"/>
</dbReference>
<gene>
    <name evidence="2" type="ORF">NG895_03425</name>
</gene>
<dbReference type="AlphaFoldDB" id="A0A9X2F663"/>
<dbReference type="EMBL" id="JAMXLR010000015">
    <property type="protein sequence ID" value="MCO6042950.1"/>
    <property type="molecule type" value="Genomic_DNA"/>
</dbReference>
<dbReference type="Gene3D" id="3.40.30.10">
    <property type="entry name" value="Glutaredoxin"/>
    <property type="match status" value="1"/>
</dbReference>
<evidence type="ECO:0000259" key="1">
    <source>
        <dbReference type="SMART" id="SM01248"/>
    </source>
</evidence>